<evidence type="ECO:0000256" key="2">
    <source>
        <dbReference type="SAM" id="MobiDB-lite"/>
    </source>
</evidence>
<accession>A0AAW1KB79</accession>
<organism evidence="4 5">
    <name type="scientific">Saponaria officinalis</name>
    <name type="common">Common soapwort</name>
    <name type="synonym">Lychnis saponaria</name>
    <dbReference type="NCBI Taxonomy" id="3572"/>
    <lineage>
        <taxon>Eukaryota</taxon>
        <taxon>Viridiplantae</taxon>
        <taxon>Streptophyta</taxon>
        <taxon>Embryophyta</taxon>
        <taxon>Tracheophyta</taxon>
        <taxon>Spermatophyta</taxon>
        <taxon>Magnoliopsida</taxon>
        <taxon>eudicotyledons</taxon>
        <taxon>Gunneridae</taxon>
        <taxon>Pentapetalae</taxon>
        <taxon>Caryophyllales</taxon>
        <taxon>Caryophyllaceae</taxon>
        <taxon>Caryophylleae</taxon>
        <taxon>Saponaria</taxon>
    </lineage>
</organism>
<dbReference type="SUPFAM" id="SSF57756">
    <property type="entry name" value="Retrovirus zinc finger-like domains"/>
    <property type="match status" value="1"/>
</dbReference>
<proteinExistence type="predicted"/>
<dbReference type="EMBL" id="JBDFQZ010000006">
    <property type="protein sequence ID" value="KAK9714500.1"/>
    <property type="molecule type" value="Genomic_DNA"/>
</dbReference>
<dbReference type="InterPro" id="IPR001878">
    <property type="entry name" value="Znf_CCHC"/>
</dbReference>
<dbReference type="GO" id="GO:0008270">
    <property type="term" value="F:zinc ion binding"/>
    <property type="evidence" value="ECO:0007669"/>
    <property type="project" value="UniProtKB-KW"/>
</dbReference>
<reference evidence="4" key="1">
    <citation type="submission" date="2024-03" db="EMBL/GenBank/DDBJ databases">
        <title>WGS assembly of Saponaria officinalis var. Norfolk2.</title>
        <authorList>
            <person name="Jenkins J."/>
            <person name="Shu S."/>
            <person name="Grimwood J."/>
            <person name="Barry K."/>
            <person name="Goodstein D."/>
            <person name="Schmutz J."/>
            <person name="Leebens-Mack J."/>
            <person name="Osbourn A."/>
        </authorList>
    </citation>
    <scope>NUCLEOTIDE SEQUENCE [LARGE SCALE GENOMIC DNA]</scope>
    <source>
        <strain evidence="4">JIC</strain>
    </source>
</reference>
<feature type="region of interest" description="Disordered" evidence="2">
    <location>
        <begin position="170"/>
        <end position="207"/>
    </location>
</feature>
<evidence type="ECO:0000313" key="4">
    <source>
        <dbReference type="EMBL" id="KAK9714500.1"/>
    </source>
</evidence>
<dbReference type="SMART" id="SM00343">
    <property type="entry name" value="ZnF_C2HC"/>
    <property type="match status" value="1"/>
</dbReference>
<evidence type="ECO:0000259" key="3">
    <source>
        <dbReference type="PROSITE" id="PS50158"/>
    </source>
</evidence>
<dbReference type="Proteomes" id="UP001443914">
    <property type="component" value="Unassembled WGS sequence"/>
</dbReference>
<dbReference type="PROSITE" id="PS50158">
    <property type="entry name" value="ZF_CCHC"/>
    <property type="match status" value="1"/>
</dbReference>
<keyword evidence="1" id="KW-0863">Zinc-finger</keyword>
<comment type="caution">
    <text evidence="4">The sequence shown here is derived from an EMBL/GenBank/DDBJ whole genome shotgun (WGS) entry which is preliminary data.</text>
</comment>
<sequence length="207" mass="23750">MSNVKEMTTKFGKLNKFEVVDFRRWQKKMHFFLTTLKVVYVLSTPMPELVDDSSIEELRKRNKWENDDYICRGHILNDCKHMLKHKKEELSFVQLGSHLRIEESLRAQEGGNKLKGKEAMDPSSINMVEDGEGSSKNKGKKRPFSNISKDANLTPKGACWICGKYGHFKADCPVKRNKKGTPKKRSGQRSKDQRQGSKDQGPPKHQG</sequence>
<protein>
    <recommendedName>
        <fullName evidence="3">CCHC-type domain-containing protein</fullName>
    </recommendedName>
</protein>
<keyword evidence="1" id="KW-0862">Zinc</keyword>
<dbReference type="Gene3D" id="4.10.60.10">
    <property type="entry name" value="Zinc finger, CCHC-type"/>
    <property type="match status" value="1"/>
</dbReference>
<dbReference type="GO" id="GO:0003676">
    <property type="term" value="F:nucleic acid binding"/>
    <property type="evidence" value="ECO:0007669"/>
    <property type="project" value="InterPro"/>
</dbReference>
<dbReference type="PANTHER" id="PTHR47592:SF29">
    <property type="entry name" value="ZINC FINGER, CCHC-TYPE"/>
    <property type="match status" value="1"/>
</dbReference>
<evidence type="ECO:0000313" key="5">
    <source>
        <dbReference type="Proteomes" id="UP001443914"/>
    </source>
</evidence>
<dbReference type="Pfam" id="PF00098">
    <property type="entry name" value="zf-CCHC"/>
    <property type="match status" value="1"/>
</dbReference>
<gene>
    <name evidence="4" type="ORF">RND81_06G099200</name>
</gene>
<feature type="domain" description="CCHC-type" evidence="3">
    <location>
        <begin position="159"/>
        <end position="173"/>
    </location>
</feature>
<dbReference type="AlphaFoldDB" id="A0AAW1KB79"/>
<keyword evidence="1" id="KW-0479">Metal-binding</keyword>
<evidence type="ECO:0000256" key="1">
    <source>
        <dbReference type="PROSITE-ProRule" id="PRU00047"/>
    </source>
</evidence>
<keyword evidence="5" id="KW-1185">Reference proteome</keyword>
<name>A0AAW1KB79_SAPOF</name>
<feature type="compositionally biased region" description="Basic residues" evidence="2">
    <location>
        <begin position="175"/>
        <end position="188"/>
    </location>
</feature>
<feature type="region of interest" description="Disordered" evidence="2">
    <location>
        <begin position="110"/>
        <end position="149"/>
    </location>
</feature>
<dbReference type="PANTHER" id="PTHR47592">
    <property type="entry name" value="PBF68 PROTEIN"/>
    <property type="match status" value="1"/>
</dbReference>
<dbReference type="InterPro" id="IPR036875">
    <property type="entry name" value="Znf_CCHC_sf"/>
</dbReference>